<gene>
    <name evidence="8" type="ORF">O6P43_027232</name>
</gene>
<keyword evidence="3" id="KW-0010">Activator</keyword>
<evidence type="ECO:0000313" key="9">
    <source>
        <dbReference type="Proteomes" id="UP001163823"/>
    </source>
</evidence>
<dbReference type="PANTHER" id="PTHR46266">
    <property type="entry name" value="TRANSCRIPTION FACTOR TT8"/>
    <property type="match status" value="1"/>
</dbReference>
<keyword evidence="4" id="KW-0804">Transcription</keyword>
<reference evidence="8" key="1">
    <citation type="journal article" date="2023" name="Science">
        <title>Elucidation of the pathway for biosynthesis of saponin adjuvants from the soapbark tree.</title>
        <authorList>
            <person name="Reed J."/>
            <person name="Orme A."/>
            <person name="El-Demerdash A."/>
            <person name="Owen C."/>
            <person name="Martin L.B.B."/>
            <person name="Misra R.C."/>
            <person name="Kikuchi S."/>
            <person name="Rejzek M."/>
            <person name="Martin A.C."/>
            <person name="Harkess A."/>
            <person name="Leebens-Mack J."/>
            <person name="Louveau T."/>
            <person name="Stephenson M.J."/>
            <person name="Osbourn A."/>
        </authorList>
    </citation>
    <scope>NUCLEOTIDE SEQUENCE</scope>
    <source>
        <strain evidence="8">S10</strain>
    </source>
</reference>
<evidence type="ECO:0000259" key="7">
    <source>
        <dbReference type="Pfam" id="PF22754"/>
    </source>
</evidence>
<protein>
    <submittedName>
        <fullName evidence="8">Basic helix-loop-helix transcription factor</fullName>
    </submittedName>
</protein>
<dbReference type="GO" id="GO:0005634">
    <property type="term" value="C:nucleus"/>
    <property type="evidence" value="ECO:0007669"/>
    <property type="project" value="UniProtKB-SubCell"/>
</dbReference>
<evidence type="ECO:0000259" key="6">
    <source>
        <dbReference type="Pfam" id="PF14215"/>
    </source>
</evidence>
<comment type="subcellular location">
    <subcellularLocation>
        <location evidence="1">Nucleus</location>
    </subcellularLocation>
</comment>
<dbReference type="EMBL" id="JARAOO010000011">
    <property type="protein sequence ID" value="KAJ7951141.1"/>
    <property type="molecule type" value="Genomic_DNA"/>
</dbReference>
<dbReference type="KEGG" id="qsa:O6P43_027232"/>
<dbReference type="Pfam" id="PF14215">
    <property type="entry name" value="bHLH-MYC_N"/>
    <property type="match status" value="1"/>
</dbReference>
<feature type="domain" description="Plant bHLH transcription factor ACT-like" evidence="7">
    <location>
        <begin position="570"/>
        <end position="645"/>
    </location>
</feature>
<name>A0AAD7L426_QUISA</name>
<keyword evidence="9" id="KW-1185">Reference proteome</keyword>
<evidence type="ECO:0000256" key="1">
    <source>
        <dbReference type="ARBA" id="ARBA00004123"/>
    </source>
</evidence>
<feature type="domain" description="Transcription factor MYC/MYB N-terminal" evidence="6">
    <location>
        <begin position="15"/>
        <end position="197"/>
    </location>
</feature>
<evidence type="ECO:0000256" key="2">
    <source>
        <dbReference type="ARBA" id="ARBA00023015"/>
    </source>
</evidence>
<accession>A0AAD7L426</accession>
<keyword evidence="5" id="KW-0539">Nucleus</keyword>
<evidence type="ECO:0000256" key="3">
    <source>
        <dbReference type="ARBA" id="ARBA00023159"/>
    </source>
</evidence>
<evidence type="ECO:0000256" key="5">
    <source>
        <dbReference type="ARBA" id="ARBA00023242"/>
    </source>
</evidence>
<dbReference type="InterPro" id="IPR025610">
    <property type="entry name" value="MYC/MYB_N"/>
</dbReference>
<keyword evidence="2" id="KW-0805">Transcription regulation</keyword>
<comment type="caution">
    <text evidence="8">The sequence shown here is derived from an EMBL/GenBank/DDBJ whole genome shotgun (WGS) entry which is preliminary data.</text>
</comment>
<dbReference type="Proteomes" id="UP001163823">
    <property type="component" value="Chromosome 11"/>
</dbReference>
<evidence type="ECO:0000313" key="8">
    <source>
        <dbReference type="EMBL" id="KAJ7951141.1"/>
    </source>
</evidence>
<dbReference type="AlphaFoldDB" id="A0AAD7L426"/>
<dbReference type="GO" id="GO:0080090">
    <property type="term" value="P:regulation of primary metabolic process"/>
    <property type="evidence" value="ECO:0007669"/>
    <property type="project" value="UniProtKB-ARBA"/>
</dbReference>
<evidence type="ECO:0000256" key="4">
    <source>
        <dbReference type="ARBA" id="ARBA00023163"/>
    </source>
</evidence>
<dbReference type="PANTHER" id="PTHR46266:SF1">
    <property type="entry name" value="TRANSCRIPTION FACTOR MYC1"/>
    <property type="match status" value="1"/>
</dbReference>
<organism evidence="8 9">
    <name type="scientific">Quillaja saponaria</name>
    <name type="common">Soap bark tree</name>
    <dbReference type="NCBI Taxonomy" id="32244"/>
    <lineage>
        <taxon>Eukaryota</taxon>
        <taxon>Viridiplantae</taxon>
        <taxon>Streptophyta</taxon>
        <taxon>Embryophyta</taxon>
        <taxon>Tracheophyta</taxon>
        <taxon>Spermatophyta</taxon>
        <taxon>Magnoliopsida</taxon>
        <taxon>eudicotyledons</taxon>
        <taxon>Gunneridae</taxon>
        <taxon>Pentapetalae</taxon>
        <taxon>rosids</taxon>
        <taxon>fabids</taxon>
        <taxon>Fabales</taxon>
        <taxon>Quillajaceae</taxon>
        <taxon>Quillaja</taxon>
    </lineage>
</organism>
<sequence>MPTESQEHGRMPKNLRTRLAVSVRSIQWSYAVFWSPSTTKQGGLEWGDGYYNGDIKKRKMVQAKELKADKIGLQRSDQLRELYKVLQEGEIDQQPKRPSIALSPEDLTDAEWYYLVCMSFVFNQSQSLPGKALASGETIWLCNAQYADSKVFSRSLLAKSASIQTVVCFPYLGGIVEIGTTELVAEDPNLLQHIKACLLDCSKPVCSDKSTSTLYKADDDKDPTCIKIDYERVDTLASENLCPPTEEIRCDQDLSKELHGIINEESNMDSHDECSDGCEHHCQTEDSFMLGGVDSGDSHVHLMDDAISKDAEDSMHSSDCISEAVVNKNKTNENMSHIHLRELQDCNHSKLISSGLGTDDDFHYKRTLSDILRNSSLLIENPYHVSFCKSNFQSWNEGGNLERQSPVLQQNMLKKILFTVPLMHSGVSYFNSFGKKGNIERPRKLESKEYCVNHTLPDNRREAENSVALKSMVPSITEKDMTSILGDTIKYLKELEARVEELESCTDFAEIETRSRRKYLDMVEQISDNYDNKMKHNGKKPWINKRKACDINELDLELNRKVPKEGLPLDVKVKMKEQEVLIEMKCPYREYILLDIMDAINNMHLDAHTVQSSTQDGVLTLTLKSKFRGAATAPVGMIKEALMKVGSC</sequence>
<dbReference type="Pfam" id="PF22754">
    <property type="entry name" value="bHLH-TF_ACT-like_plant"/>
    <property type="match status" value="1"/>
</dbReference>
<dbReference type="InterPro" id="IPR054502">
    <property type="entry name" value="bHLH-TF_ACT-like_plant"/>
</dbReference>
<proteinExistence type="predicted"/>